<protein>
    <submittedName>
        <fullName evidence="6">Branched-chain amino acid aminotransferase</fullName>
        <ecNumber evidence="6">2.6.1.42</ecNumber>
    </submittedName>
</protein>
<dbReference type="eggNOG" id="COG0115">
    <property type="taxonomic scope" value="Bacteria"/>
</dbReference>
<dbReference type="OrthoDB" id="9805628at2"/>
<dbReference type="AlphaFoldDB" id="I7K814"/>
<keyword evidence="7" id="KW-1185">Reference proteome</keyword>
<dbReference type="RefSeq" id="WP_008908948.1">
    <property type="nucleotide sequence ID" value="NZ_CAKP01000082.1"/>
</dbReference>
<dbReference type="Gene3D" id="3.20.10.10">
    <property type="entry name" value="D-amino Acid Aminotransferase, subunit A, domain 2"/>
    <property type="match status" value="1"/>
</dbReference>
<comment type="cofactor">
    <cofactor evidence="1 5">
        <name>pyridoxal 5'-phosphate</name>
        <dbReference type="ChEBI" id="CHEBI:597326"/>
    </cofactor>
</comment>
<organism evidence="6 7">
    <name type="scientific">Caloramator australicus RC3</name>
    <dbReference type="NCBI Taxonomy" id="857293"/>
    <lineage>
        <taxon>Bacteria</taxon>
        <taxon>Bacillati</taxon>
        <taxon>Bacillota</taxon>
        <taxon>Clostridia</taxon>
        <taxon>Eubacteriales</taxon>
        <taxon>Clostridiaceae</taxon>
        <taxon>Caloramator</taxon>
    </lineage>
</organism>
<evidence type="ECO:0000313" key="6">
    <source>
        <dbReference type="EMBL" id="CCJ33684.1"/>
    </source>
</evidence>
<dbReference type="EMBL" id="CAKP01000082">
    <property type="protein sequence ID" value="CCJ33684.1"/>
    <property type="molecule type" value="Genomic_DNA"/>
</dbReference>
<dbReference type="InterPro" id="IPR036038">
    <property type="entry name" value="Aminotransferase-like"/>
</dbReference>
<keyword evidence="3 5" id="KW-0663">Pyridoxal phosphate</keyword>
<dbReference type="Gene3D" id="3.30.470.10">
    <property type="match status" value="1"/>
</dbReference>
<dbReference type="STRING" id="857293.CAAU_1600"/>
<dbReference type="InterPro" id="IPR001544">
    <property type="entry name" value="Aminotrans_IV"/>
</dbReference>
<keyword evidence="6" id="KW-0808">Transferase</keyword>
<gene>
    <name evidence="6" type="ORF">CAAU_1600</name>
</gene>
<dbReference type="PANTHER" id="PTHR42743">
    <property type="entry name" value="AMINO-ACID AMINOTRANSFERASE"/>
    <property type="match status" value="1"/>
</dbReference>
<dbReference type="PROSITE" id="PS00770">
    <property type="entry name" value="AA_TRANSFER_CLASS_4"/>
    <property type="match status" value="1"/>
</dbReference>
<dbReference type="SUPFAM" id="SSF56752">
    <property type="entry name" value="D-aminoacid aminotransferase-like PLP-dependent enzymes"/>
    <property type="match status" value="1"/>
</dbReference>
<dbReference type="Pfam" id="PF01063">
    <property type="entry name" value="Aminotran_4"/>
    <property type="match status" value="1"/>
</dbReference>
<comment type="caution">
    <text evidence="6">The sequence shown here is derived from an EMBL/GenBank/DDBJ whole genome shotgun (WGS) entry which is preliminary data.</text>
</comment>
<dbReference type="InterPro" id="IPR043131">
    <property type="entry name" value="BCAT-like_N"/>
</dbReference>
<dbReference type="InterPro" id="IPR043132">
    <property type="entry name" value="BCAT-like_C"/>
</dbReference>
<dbReference type="Proteomes" id="UP000007652">
    <property type="component" value="Unassembled WGS sequence"/>
</dbReference>
<evidence type="ECO:0000256" key="2">
    <source>
        <dbReference type="ARBA" id="ARBA00009320"/>
    </source>
</evidence>
<name>I7K814_9CLOT</name>
<comment type="similarity">
    <text evidence="2 4">Belongs to the class-IV pyridoxal-phosphate-dependent aminotransferase family.</text>
</comment>
<dbReference type="GO" id="GO:0005829">
    <property type="term" value="C:cytosol"/>
    <property type="evidence" value="ECO:0007669"/>
    <property type="project" value="TreeGrafter"/>
</dbReference>
<accession>I7K814</accession>
<dbReference type="FunFam" id="3.20.10.10:FF:000002">
    <property type="entry name" value="D-alanine aminotransferase"/>
    <property type="match status" value="1"/>
</dbReference>
<proteinExistence type="inferred from homology"/>
<keyword evidence="6" id="KW-0032">Aminotransferase</keyword>
<dbReference type="EC" id="2.6.1.42" evidence="6"/>
<dbReference type="GO" id="GO:0004084">
    <property type="term" value="F:branched-chain-amino-acid transaminase activity"/>
    <property type="evidence" value="ECO:0007669"/>
    <property type="project" value="UniProtKB-EC"/>
</dbReference>
<evidence type="ECO:0000256" key="3">
    <source>
        <dbReference type="ARBA" id="ARBA00022898"/>
    </source>
</evidence>
<dbReference type="GO" id="GO:0046394">
    <property type="term" value="P:carboxylic acid biosynthetic process"/>
    <property type="evidence" value="ECO:0007669"/>
    <property type="project" value="UniProtKB-ARBA"/>
</dbReference>
<dbReference type="InterPro" id="IPR018300">
    <property type="entry name" value="Aminotrans_IV_CS"/>
</dbReference>
<dbReference type="InterPro" id="IPR050571">
    <property type="entry name" value="Class-IV_PLP-Dep_Aminotrnsfr"/>
</dbReference>
<evidence type="ECO:0000256" key="4">
    <source>
        <dbReference type="RuleBase" id="RU004106"/>
    </source>
</evidence>
<evidence type="ECO:0000313" key="7">
    <source>
        <dbReference type="Proteomes" id="UP000007652"/>
    </source>
</evidence>
<dbReference type="PANTHER" id="PTHR42743:SF11">
    <property type="entry name" value="AMINODEOXYCHORISMATE LYASE"/>
    <property type="match status" value="1"/>
</dbReference>
<reference evidence="6 7" key="1">
    <citation type="journal article" date="2011" name="J. Bacteriol.">
        <title>Draft genome sequence of Caloramator australicus strain RC3T, a thermoanaerobe from the Great Artesian Basin of Australia.</title>
        <authorList>
            <person name="Ogg C.D."/>
            <person name="Patel B.K.C."/>
        </authorList>
    </citation>
    <scope>NUCLEOTIDE SEQUENCE [LARGE SCALE GENOMIC DNA]</scope>
    <source>
        <strain evidence="6 7">RC3</strain>
    </source>
</reference>
<evidence type="ECO:0000256" key="5">
    <source>
        <dbReference type="RuleBase" id="RU004516"/>
    </source>
</evidence>
<evidence type="ECO:0000256" key="1">
    <source>
        <dbReference type="ARBA" id="ARBA00001933"/>
    </source>
</evidence>
<dbReference type="GO" id="GO:0008652">
    <property type="term" value="P:amino acid biosynthetic process"/>
    <property type="evidence" value="ECO:0007669"/>
    <property type="project" value="UniProtKB-ARBA"/>
</dbReference>
<sequence>MDIDIFEKNISFGLMPFETLYFNNNEIEDVDKHFKRLKRAHNILKIDFDVNLSEFSKALYDYVAKLACSEGVLKVVYYNKQINISYRLPNYTNNMFKQGLKLRTSNIIKGKNNIFNYIKTFNYGVNYIEDVRAKKEGYDTALFLNEKGYICETSYANIFFVKDNEIYTPHLRSGILKGIMRDNIIRFLSSKGYRINKTFIGYNNISNFDECFLTNSVIGIMPVKQIDDVFYNGRSIIELIIKFKKFWRSWMF</sequence>
<dbReference type="CDD" id="cd00449">
    <property type="entry name" value="PLPDE_IV"/>
    <property type="match status" value="1"/>
</dbReference>